<evidence type="ECO:0000313" key="14">
    <source>
        <dbReference type="Proteomes" id="UP000002601"/>
    </source>
</evidence>
<proteinExistence type="inferred from homology"/>
<dbReference type="OrthoDB" id="9803416at2"/>
<dbReference type="RefSeq" id="WP_015852779.1">
    <property type="nucleotide sequence ID" value="NC_012881.1"/>
</dbReference>
<keyword evidence="4 12" id="KW-1003">Cell membrane</keyword>
<keyword evidence="14" id="KW-1185">Reference proteome</keyword>
<comment type="catalytic activity">
    <reaction evidence="10">
        <text>Mg(2+)(in) = Mg(2+)(out)</text>
        <dbReference type="Rhea" id="RHEA:29827"/>
        <dbReference type="ChEBI" id="CHEBI:18420"/>
    </reaction>
</comment>
<evidence type="ECO:0000256" key="8">
    <source>
        <dbReference type="ARBA" id="ARBA00023065"/>
    </source>
</evidence>
<dbReference type="Pfam" id="PF01544">
    <property type="entry name" value="CorA"/>
    <property type="match status" value="1"/>
</dbReference>
<dbReference type="HOGENOM" id="CLU_007127_0_0_7"/>
<evidence type="ECO:0000256" key="7">
    <source>
        <dbReference type="ARBA" id="ARBA00022989"/>
    </source>
</evidence>
<keyword evidence="7 12" id="KW-1133">Transmembrane helix</keyword>
<dbReference type="Proteomes" id="UP000002601">
    <property type="component" value="Chromosome"/>
</dbReference>
<organism evidence="13 14">
    <name type="scientific">Maridesulfovibrio salexigens (strain ATCC 14822 / DSM 2638 / NCIMB 8403 / VKM B-1763)</name>
    <name type="common">Desulfovibrio salexigens</name>
    <dbReference type="NCBI Taxonomy" id="526222"/>
    <lineage>
        <taxon>Bacteria</taxon>
        <taxon>Pseudomonadati</taxon>
        <taxon>Thermodesulfobacteriota</taxon>
        <taxon>Desulfovibrionia</taxon>
        <taxon>Desulfovibrionales</taxon>
        <taxon>Desulfovibrionaceae</taxon>
        <taxon>Maridesulfovibrio</taxon>
    </lineage>
</organism>
<name>C6C092_MARSD</name>
<dbReference type="SUPFAM" id="SSF144083">
    <property type="entry name" value="Magnesium transport protein CorA, transmembrane region"/>
    <property type="match status" value="1"/>
</dbReference>
<evidence type="ECO:0000256" key="10">
    <source>
        <dbReference type="ARBA" id="ARBA00034269"/>
    </source>
</evidence>
<keyword evidence="6 12" id="KW-0460">Magnesium</keyword>
<comment type="similarity">
    <text evidence="2 12">Belongs to the CorA metal ion transporter (MIT) (TC 1.A.35) family.</text>
</comment>
<dbReference type="eggNOG" id="COG0598">
    <property type="taxonomic scope" value="Bacteria"/>
</dbReference>
<keyword evidence="9 12" id="KW-0472">Membrane</keyword>
<dbReference type="GO" id="GO:0005886">
    <property type="term" value="C:plasma membrane"/>
    <property type="evidence" value="ECO:0007669"/>
    <property type="project" value="UniProtKB-SubCell"/>
</dbReference>
<evidence type="ECO:0000256" key="2">
    <source>
        <dbReference type="ARBA" id="ARBA00009765"/>
    </source>
</evidence>
<evidence type="ECO:0000256" key="4">
    <source>
        <dbReference type="ARBA" id="ARBA00022475"/>
    </source>
</evidence>
<feature type="transmembrane region" description="Helical" evidence="12">
    <location>
        <begin position="296"/>
        <end position="316"/>
    </location>
</feature>
<feature type="transmembrane region" description="Helical" evidence="12">
    <location>
        <begin position="328"/>
        <end position="348"/>
    </location>
</feature>
<evidence type="ECO:0000256" key="12">
    <source>
        <dbReference type="RuleBase" id="RU362010"/>
    </source>
</evidence>
<keyword evidence="3 12" id="KW-0813">Transport</keyword>
<dbReference type="KEGG" id="dsa:Desal_2911"/>
<dbReference type="PANTHER" id="PTHR46494">
    <property type="entry name" value="CORA FAMILY METAL ION TRANSPORTER (EUROFUNG)"/>
    <property type="match status" value="1"/>
</dbReference>
<accession>C6C092</accession>
<sequence>MARFLRNKDQKAGLPPGSLIFTGQHKISTPELRLIEYDSSNLTDTAMESLADISEESESKKKTWLNIDGIHDSELIKELGECFNISALALEDILDTGQRPFIEEYQDYLFSTMKILVLGDADQEIFAEQVSFILQENHLISFNEQPNTIFDPIHKRLKKNKSKIRNNGTDYLFYTLLDCVLENYLKVIEITGERIEDLEEEVTVEPCPEHLESINFYRREIAYIRKSIRPVKEIVLKINKLDSELVSDDTTTYMKDLLNMMDQALDSLEIYKDILGDLFTTYSMYMGTRLNETMKFLTIFSTIFIPLTFIAGLYGMNFTTIPGLNSPHGFYLSVIIMGAISAGMLVLFKLKKWL</sequence>
<dbReference type="NCBIfam" id="TIGR00383">
    <property type="entry name" value="corA"/>
    <property type="match status" value="1"/>
</dbReference>
<dbReference type="CDD" id="cd12828">
    <property type="entry name" value="TmCorA-like_1"/>
    <property type="match status" value="1"/>
</dbReference>
<dbReference type="STRING" id="526222.Desal_2911"/>
<dbReference type="GO" id="GO:0015095">
    <property type="term" value="F:magnesium ion transmembrane transporter activity"/>
    <property type="evidence" value="ECO:0007669"/>
    <property type="project" value="UniProtKB-UniRule"/>
</dbReference>
<reference evidence="13 14" key="1">
    <citation type="submission" date="2009-06" db="EMBL/GenBank/DDBJ databases">
        <title>Complete sequence of Desulfovibrio salexigens DSM 2638.</title>
        <authorList>
            <consortium name="US DOE Joint Genome Institute"/>
            <person name="Lucas S."/>
            <person name="Copeland A."/>
            <person name="Lapidus A."/>
            <person name="Glavina del Rio T."/>
            <person name="Tice H."/>
            <person name="Bruce D."/>
            <person name="Goodwin L."/>
            <person name="Pitluck S."/>
            <person name="Munk A.C."/>
            <person name="Brettin T."/>
            <person name="Detter J.C."/>
            <person name="Han C."/>
            <person name="Tapia R."/>
            <person name="Larimer F."/>
            <person name="Land M."/>
            <person name="Hauser L."/>
            <person name="Kyrpides N."/>
            <person name="Anderson I."/>
            <person name="Wall J.D."/>
            <person name="Arkin A.P."/>
            <person name="Dehal P."/>
            <person name="Chivian D."/>
            <person name="Giles B."/>
            <person name="Hazen T.C."/>
        </authorList>
    </citation>
    <scope>NUCLEOTIDE SEQUENCE [LARGE SCALE GENOMIC DNA]</scope>
    <source>
        <strain evidence="14">ATCC 14822 / DSM 2638 / NCIMB 8403 / VKM B-1763</strain>
    </source>
</reference>
<comment type="subcellular location">
    <subcellularLocation>
        <location evidence="1">Cell membrane</location>
        <topology evidence="1">Multi-pass membrane protein</topology>
    </subcellularLocation>
    <subcellularLocation>
        <location evidence="12">Membrane</location>
        <topology evidence="12">Multi-pass membrane protein</topology>
    </subcellularLocation>
</comment>
<dbReference type="GO" id="GO:0050897">
    <property type="term" value="F:cobalt ion binding"/>
    <property type="evidence" value="ECO:0007669"/>
    <property type="project" value="TreeGrafter"/>
</dbReference>
<evidence type="ECO:0000256" key="3">
    <source>
        <dbReference type="ARBA" id="ARBA00022448"/>
    </source>
</evidence>
<dbReference type="EMBL" id="CP001649">
    <property type="protein sequence ID" value="ACS80963.1"/>
    <property type="molecule type" value="Genomic_DNA"/>
</dbReference>
<dbReference type="FunFam" id="1.20.58.340:FF:000004">
    <property type="entry name" value="Magnesium transport protein CorA"/>
    <property type="match status" value="1"/>
</dbReference>
<dbReference type="InterPro" id="IPR045863">
    <property type="entry name" value="CorA_TM1_TM2"/>
</dbReference>
<dbReference type="InterPro" id="IPR045861">
    <property type="entry name" value="CorA_cytoplasmic_dom"/>
</dbReference>
<dbReference type="Gene3D" id="3.30.460.20">
    <property type="entry name" value="CorA soluble domain-like"/>
    <property type="match status" value="1"/>
</dbReference>
<evidence type="ECO:0000256" key="5">
    <source>
        <dbReference type="ARBA" id="ARBA00022692"/>
    </source>
</evidence>
<gene>
    <name evidence="12" type="primary">corA</name>
    <name evidence="13" type="ordered locus">Desal_2911</name>
</gene>
<dbReference type="AlphaFoldDB" id="C6C092"/>
<dbReference type="GO" id="GO:0015087">
    <property type="term" value="F:cobalt ion transmembrane transporter activity"/>
    <property type="evidence" value="ECO:0007669"/>
    <property type="project" value="UniProtKB-UniRule"/>
</dbReference>
<protein>
    <recommendedName>
        <fullName evidence="12">Magnesium transport protein CorA</fullName>
    </recommendedName>
</protein>
<dbReference type="InterPro" id="IPR004488">
    <property type="entry name" value="Mg/Co-transport_prot_CorA"/>
</dbReference>
<evidence type="ECO:0000256" key="1">
    <source>
        <dbReference type="ARBA" id="ARBA00004651"/>
    </source>
</evidence>
<evidence type="ECO:0000256" key="6">
    <source>
        <dbReference type="ARBA" id="ARBA00022842"/>
    </source>
</evidence>
<dbReference type="PANTHER" id="PTHR46494:SF1">
    <property type="entry name" value="CORA FAMILY METAL ION TRANSPORTER (EUROFUNG)"/>
    <property type="match status" value="1"/>
</dbReference>
<keyword evidence="5 12" id="KW-0812">Transmembrane</keyword>
<dbReference type="GO" id="GO:0000287">
    <property type="term" value="F:magnesium ion binding"/>
    <property type="evidence" value="ECO:0007669"/>
    <property type="project" value="TreeGrafter"/>
</dbReference>
<evidence type="ECO:0000256" key="9">
    <source>
        <dbReference type="ARBA" id="ARBA00023136"/>
    </source>
</evidence>
<dbReference type="Gene3D" id="1.20.58.340">
    <property type="entry name" value="Magnesium transport protein CorA, transmembrane region"/>
    <property type="match status" value="2"/>
</dbReference>
<evidence type="ECO:0000313" key="13">
    <source>
        <dbReference type="EMBL" id="ACS80963.1"/>
    </source>
</evidence>
<dbReference type="SUPFAM" id="SSF143865">
    <property type="entry name" value="CorA soluble domain-like"/>
    <property type="match status" value="1"/>
</dbReference>
<comment type="function">
    <text evidence="11">Mediates influx of magnesium ions. Alternates between open and closed states. Activated by low cytoplasmic Mg(2+) levels. Inactive when cytoplasmic Mg(2+) levels are high.</text>
</comment>
<dbReference type="InterPro" id="IPR002523">
    <property type="entry name" value="MgTranspt_CorA/ZnTranspt_ZntB"/>
</dbReference>
<evidence type="ECO:0000256" key="11">
    <source>
        <dbReference type="ARBA" id="ARBA00045497"/>
    </source>
</evidence>
<keyword evidence="8 12" id="KW-0406">Ion transport</keyword>